<reference evidence="1" key="1">
    <citation type="journal article" date="2014" name="Front. Microbiol.">
        <title>High frequency of phylogenetically diverse reductive dehalogenase-homologous genes in deep subseafloor sedimentary metagenomes.</title>
        <authorList>
            <person name="Kawai M."/>
            <person name="Futagami T."/>
            <person name="Toyoda A."/>
            <person name="Takaki Y."/>
            <person name="Nishi S."/>
            <person name="Hori S."/>
            <person name="Arai W."/>
            <person name="Tsubouchi T."/>
            <person name="Morono Y."/>
            <person name="Uchiyama I."/>
            <person name="Ito T."/>
            <person name="Fujiyama A."/>
            <person name="Inagaki F."/>
            <person name="Takami H."/>
        </authorList>
    </citation>
    <scope>NUCLEOTIDE SEQUENCE</scope>
    <source>
        <strain evidence="1">Expedition CK06-06</strain>
    </source>
</reference>
<feature type="non-terminal residue" evidence="1">
    <location>
        <position position="1"/>
    </location>
</feature>
<protein>
    <submittedName>
        <fullName evidence="1">Uncharacterized protein</fullName>
    </submittedName>
</protein>
<evidence type="ECO:0000313" key="1">
    <source>
        <dbReference type="EMBL" id="GAI02929.1"/>
    </source>
</evidence>
<gene>
    <name evidence="1" type="ORF">S06H3_18936</name>
</gene>
<dbReference type="EMBL" id="BARV01009638">
    <property type="protein sequence ID" value="GAI02929.1"/>
    <property type="molecule type" value="Genomic_DNA"/>
</dbReference>
<organism evidence="1">
    <name type="scientific">marine sediment metagenome</name>
    <dbReference type="NCBI Taxonomy" id="412755"/>
    <lineage>
        <taxon>unclassified sequences</taxon>
        <taxon>metagenomes</taxon>
        <taxon>ecological metagenomes</taxon>
    </lineage>
</organism>
<dbReference type="SUPFAM" id="SSF53850">
    <property type="entry name" value="Periplasmic binding protein-like II"/>
    <property type="match status" value="1"/>
</dbReference>
<accession>X1M9A5</accession>
<comment type="caution">
    <text evidence="1">The sequence shown here is derived from an EMBL/GenBank/DDBJ whole genome shotgun (WGS) entry which is preliminary data.</text>
</comment>
<proteinExistence type="predicted"/>
<dbReference type="AlphaFoldDB" id="X1M9A5"/>
<name>X1M9A5_9ZZZZ</name>
<dbReference type="Gene3D" id="3.40.190.10">
    <property type="entry name" value="Periplasmic binding protein-like II"/>
    <property type="match status" value="2"/>
</dbReference>
<sequence length="123" mass="14384">KEAAYLLMQWFTSKEIQRRIQSEFKGASPPRFSVLKEFIDQYPTFRTHLDAAEKGQVRMVPKIVEWSEVDDLSALEFQRAMIGDISPKKALENAVKKVERMLKDKGYYIGDKKYSPLFTGRYQ</sequence>